<sequence>MGASALPNERPRPHGRNKPRAPSGRRGYQVRATQITRAWSLVTPVLTVDLEGCQRDRKSFVGSISICNEQEQAVYDVYGDHGGFRTKDQFITGLPPKSLNLGVDWADLNPKNGAKPIKEVLENVAKLFEGRTVVFHDYKSDRRMMDASSAMCGVQIPWDTVTVRDTQRFSGYQKYACGSNGPALKVLAQQVLNIQGFQENGHRSLTDAVATYRLYAREKRAFEEEFGAS</sequence>
<gene>
    <name evidence="3" type="ORF">B0A50_03603</name>
</gene>
<dbReference type="InterPro" id="IPR036397">
    <property type="entry name" value="RNaseH_sf"/>
</dbReference>
<dbReference type="EMBL" id="NAJL01000014">
    <property type="protein sequence ID" value="TKA29590.1"/>
    <property type="molecule type" value="Genomic_DNA"/>
</dbReference>
<dbReference type="Gene3D" id="3.30.420.10">
    <property type="entry name" value="Ribonuclease H-like superfamily/Ribonuclease H"/>
    <property type="match status" value="1"/>
</dbReference>
<dbReference type="GO" id="GO:0003676">
    <property type="term" value="F:nucleic acid binding"/>
    <property type="evidence" value="ECO:0007669"/>
    <property type="project" value="InterPro"/>
</dbReference>
<dbReference type="SUPFAM" id="SSF53098">
    <property type="entry name" value="Ribonuclease H-like"/>
    <property type="match status" value="1"/>
</dbReference>
<evidence type="ECO:0000256" key="1">
    <source>
        <dbReference type="SAM" id="MobiDB-lite"/>
    </source>
</evidence>
<accession>A0A4U0U3H4</accession>
<dbReference type="InterPro" id="IPR013520">
    <property type="entry name" value="Ribonucl_H"/>
</dbReference>
<evidence type="ECO:0000313" key="4">
    <source>
        <dbReference type="Proteomes" id="UP000308549"/>
    </source>
</evidence>
<dbReference type="OrthoDB" id="8191639at2759"/>
<dbReference type="AlphaFoldDB" id="A0A4U0U3H4"/>
<name>A0A4U0U3H4_9PEZI</name>
<dbReference type="Proteomes" id="UP000308549">
    <property type="component" value="Unassembled WGS sequence"/>
</dbReference>
<organism evidence="3 4">
    <name type="scientific">Salinomyces thailandicus</name>
    <dbReference type="NCBI Taxonomy" id="706561"/>
    <lineage>
        <taxon>Eukaryota</taxon>
        <taxon>Fungi</taxon>
        <taxon>Dikarya</taxon>
        <taxon>Ascomycota</taxon>
        <taxon>Pezizomycotina</taxon>
        <taxon>Dothideomycetes</taxon>
        <taxon>Dothideomycetidae</taxon>
        <taxon>Mycosphaerellales</taxon>
        <taxon>Teratosphaeriaceae</taxon>
        <taxon>Salinomyces</taxon>
    </lineage>
</organism>
<reference evidence="3 4" key="1">
    <citation type="submission" date="2017-03" db="EMBL/GenBank/DDBJ databases">
        <title>Genomes of endolithic fungi from Antarctica.</title>
        <authorList>
            <person name="Coleine C."/>
            <person name="Masonjones S."/>
            <person name="Stajich J.E."/>
        </authorList>
    </citation>
    <scope>NUCLEOTIDE SEQUENCE [LARGE SCALE GENOMIC DNA]</scope>
    <source>
        <strain evidence="3 4">CCFEE 6315</strain>
    </source>
</reference>
<evidence type="ECO:0000313" key="3">
    <source>
        <dbReference type="EMBL" id="TKA29590.1"/>
    </source>
</evidence>
<dbReference type="InterPro" id="IPR012337">
    <property type="entry name" value="RNaseH-like_sf"/>
</dbReference>
<evidence type="ECO:0000259" key="2">
    <source>
        <dbReference type="SMART" id="SM00479"/>
    </source>
</evidence>
<proteinExistence type="predicted"/>
<comment type="caution">
    <text evidence="3">The sequence shown here is derived from an EMBL/GenBank/DDBJ whole genome shotgun (WGS) entry which is preliminary data.</text>
</comment>
<feature type="domain" description="Exonuclease" evidence="2">
    <location>
        <begin position="44"/>
        <end position="224"/>
    </location>
</feature>
<feature type="region of interest" description="Disordered" evidence="1">
    <location>
        <begin position="1"/>
        <end position="29"/>
    </location>
</feature>
<dbReference type="SMART" id="SM00479">
    <property type="entry name" value="EXOIII"/>
    <property type="match status" value="1"/>
</dbReference>
<protein>
    <recommendedName>
        <fullName evidence="2">Exonuclease domain-containing protein</fullName>
    </recommendedName>
</protein>
<keyword evidence="4" id="KW-1185">Reference proteome</keyword>